<evidence type="ECO:0000256" key="7">
    <source>
        <dbReference type="ARBA" id="ARBA00023136"/>
    </source>
</evidence>
<evidence type="ECO:0000256" key="10">
    <source>
        <dbReference type="PROSITE-ProRule" id="PRU01360"/>
    </source>
</evidence>
<evidence type="ECO:0000256" key="5">
    <source>
        <dbReference type="ARBA" id="ARBA00022729"/>
    </source>
</evidence>
<comment type="subcellular location">
    <subcellularLocation>
        <location evidence="1 10">Cell outer membrane</location>
        <topology evidence="1 10">Multi-pass membrane protein</topology>
    </subcellularLocation>
</comment>
<evidence type="ECO:0000313" key="15">
    <source>
        <dbReference type="Proteomes" id="UP001597010"/>
    </source>
</evidence>
<keyword evidence="4 10" id="KW-0812">Transmembrane</keyword>
<dbReference type="EMBL" id="JBHTHZ010000014">
    <property type="protein sequence ID" value="MFD0795642.1"/>
    <property type="molecule type" value="Genomic_DNA"/>
</dbReference>
<comment type="similarity">
    <text evidence="10 11">Belongs to the TonB-dependent receptor family.</text>
</comment>
<dbReference type="Pfam" id="PF13620">
    <property type="entry name" value="CarboxypepD_reg"/>
    <property type="match status" value="1"/>
</dbReference>
<keyword evidence="8 14" id="KW-0675">Receptor</keyword>
<dbReference type="Proteomes" id="UP001597010">
    <property type="component" value="Unassembled WGS sequence"/>
</dbReference>
<dbReference type="InterPro" id="IPR036942">
    <property type="entry name" value="Beta-barrel_TonB_sf"/>
</dbReference>
<dbReference type="SUPFAM" id="SSF56935">
    <property type="entry name" value="Porins"/>
    <property type="match status" value="1"/>
</dbReference>
<dbReference type="InterPro" id="IPR008969">
    <property type="entry name" value="CarboxyPept-like_regulatory"/>
</dbReference>
<keyword evidence="9 10" id="KW-0998">Cell outer membrane</keyword>
<dbReference type="InterPro" id="IPR012910">
    <property type="entry name" value="Plug_dom"/>
</dbReference>
<comment type="caution">
    <text evidence="14">The sequence shown here is derived from an EMBL/GenBank/DDBJ whole genome shotgun (WGS) entry which is preliminary data.</text>
</comment>
<proteinExistence type="inferred from homology"/>
<protein>
    <submittedName>
        <fullName evidence="14">TonB-dependent receptor domain-containing protein</fullName>
    </submittedName>
</protein>
<dbReference type="Gene3D" id="2.170.130.10">
    <property type="entry name" value="TonB-dependent receptor, plug domain"/>
    <property type="match status" value="1"/>
</dbReference>
<dbReference type="PANTHER" id="PTHR30069:SF29">
    <property type="entry name" value="HEMOGLOBIN AND HEMOGLOBIN-HAPTOGLOBIN-BINDING PROTEIN 1-RELATED"/>
    <property type="match status" value="1"/>
</dbReference>
<evidence type="ECO:0000256" key="4">
    <source>
        <dbReference type="ARBA" id="ARBA00022692"/>
    </source>
</evidence>
<dbReference type="SUPFAM" id="SSF49464">
    <property type="entry name" value="Carboxypeptidase regulatory domain-like"/>
    <property type="match status" value="1"/>
</dbReference>
<organism evidence="14 15">
    <name type="scientific">Mucilaginibacter litoreus</name>
    <dbReference type="NCBI Taxonomy" id="1048221"/>
    <lineage>
        <taxon>Bacteria</taxon>
        <taxon>Pseudomonadati</taxon>
        <taxon>Bacteroidota</taxon>
        <taxon>Sphingobacteriia</taxon>
        <taxon>Sphingobacteriales</taxon>
        <taxon>Sphingobacteriaceae</taxon>
        <taxon>Mucilaginibacter</taxon>
    </lineage>
</organism>
<evidence type="ECO:0000256" key="3">
    <source>
        <dbReference type="ARBA" id="ARBA00022452"/>
    </source>
</evidence>
<evidence type="ECO:0000313" key="14">
    <source>
        <dbReference type="EMBL" id="MFD0795642.1"/>
    </source>
</evidence>
<feature type="domain" description="TonB-dependent receptor-like beta-barrel" evidence="12">
    <location>
        <begin position="322"/>
        <end position="773"/>
    </location>
</feature>
<evidence type="ECO:0000256" key="8">
    <source>
        <dbReference type="ARBA" id="ARBA00023170"/>
    </source>
</evidence>
<dbReference type="PROSITE" id="PS52016">
    <property type="entry name" value="TONB_DEPENDENT_REC_3"/>
    <property type="match status" value="1"/>
</dbReference>
<reference evidence="15" key="1">
    <citation type="journal article" date="2019" name="Int. J. Syst. Evol. Microbiol.">
        <title>The Global Catalogue of Microorganisms (GCM) 10K type strain sequencing project: providing services to taxonomists for standard genome sequencing and annotation.</title>
        <authorList>
            <consortium name="The Broad Institute Genomics Platform"/>
            <consortium name="The Broad Institute Genome Sequencing Center for Infectious Disease"/>
            <person name="Wu L."/>
            <person name="Ma J."/>
        </authorList>
    </citation>
    <scope>NUCLEOTIDE SEQUENCE [LARGE SCALE GENOMIC DNA]</scope>
    <source>
        <strain evidence="15">CCUG 61484</strain>
    </source>
</reference>
<dbReference type="Gene3D" id="2.40.170.20">
    <property type="entry name" value="TonB-dependent receptor, beta-barrel domain"/>
    <property type="match status" value="1"/>
</dbReference>
<dbReference type="InterPro" id="IPR000531">
    <property type="entry name" value="Beta-barrel_TonB"/>
</dbReference>
<evidence type="ECO:0000259" key="13">
    <source>
        <dbReference type="Pfam" id="PF07715"/>
    </source>
</evidence>
<dbReference type="Pfam" id="PF00593">
    <property type="entry name" value="TonB_dep_Rec_b-barrel"/>
    <property type="match status" value="1"/>
</dbReference>
<accession>A0ABW3AXL7</accession>
<dbReference type="InterPro" id="IPR039426">
    <property type="entry name" value="TonB-dep_rcpt-like"/>
</dbReference>
<keyword evidence="2 10" id="KW-0813">Transport</keyword>
<evidence type="ECO:0000256" key="1">
    <source>
        <dbReference type="ARBA" id="ARBA00004571"/>
    </source>
</evidence>
<keyword evidence="6 11" id="KW-0798">TonB box</keyword>
<keyword evidence="7 10" id="KW-0472">Membrane</keyword>
<dbReference type="Gene3D" id="2.60.40.1120">
    <property type="entry name" value="Carboxypeptidase-like, regulatory domain"/>
    <property type="match status" value="1"/>
</dbReference>
<gene>
    <name evidence="14" type="ORF">ACFQZX_18615</name>
</gene>
<dbReference type="InterPro" id="IPR037066">
    <property type="entry name" value="Plug_dom_sf"/>
</dbReference>
<dbReference type="PANTHER" id="PTHR30069">
    <property type="entry name" value="TONB-DEPENDENT OUTER MEMBRANE RECEPTOR"/>
    <property type="match status" value="1"/>
</dbReference>
<keyword evidence="15" id="KW-1185">Reference proteome</keyword>
<feature type="domain" description="TonB-dependent receptor plug" evidence="13">
    <location>
        <begin position="135"/>
        <end position="231"/>
    </location>
</feature>
<keyword evidence="5" id="KW-0732">Signal</keyword>
<evidence type="ECO:0000256" key="6">
    <source>
        <dbReference type="ARBA" id="ARBA00023077"/>
    </source>
</evidence>
<evidence type="ECO:0000256" key="2">
    <source>
        <dbReference type="ARBA" id="ARBA00022448"/>
    </source>
</evidence>
<evidence type="ECO:0000259" key="12">
    <source>
        <dbReference type="Pfam" id="PF00593"/>
    </source>
</evidence>
<evidence type="ECO:0000256" key="9">
    <source>
        <dbReference type="ARBA" id="ARBA00023237"/>
    </source>
</evidence>
<evidence type="ECO:0000256" key="11">
    <source>
        <dbReference type="RuleBase" id="RU003357"/>
    </source>
</evidence>
<name>A0ABW3AXL7_9SPHI</name>
<keyword evidence="3 10" id="KW-1134">Transmembrane beta strand</keyword>
<dbReference type="Pfam" id="PF07715">
    <property type="entry name" value="Plug"/>
    <property type="match status" value="1"/>
</dbReference>
<sequence>MSLDYLFRYFSFLVAFLLFQFVSLNAFSQTQPNITGEVYDQDGTPVYMANVVLKGTPYHTETDTEGHFTLSVPPGKYELEITRVGFKAEKTEITVGITGLKLGRKVLTNSAVQQEVQVSGKTKAQVIKEQGFQVNAIDLKAQYNTTSDLNQVLNRTTGVRIREEGGLGSNFNFSLNGFSGNQVKFFLDGIPMDNFGSSFTLNNLPVNIAERIEVYKGVVPVGLGTDALGGAVNIITRSNKNYLDVSYSVGSFNTHRPAISAGYYDPKTHFTVRANAFYNYSDNNYKVRVEPIDFETNQKLPARDVKRFHDNYESAGGQIEVGVSGTSYADKLLLGLLASGNDKDVQTGVTMEQVYGKRTTKSNTIIPTLKYQKYNFLAKGLDLNLYSAYNISNNRFIDTSRYRYNWLRETQLVSNGGRGEQGFSLLKNKDHEALITANLSYKLNDHHAFTYNYILSDFTRKSSDAADPDKNLIYEFPQGVRKQNMGISWQATYGAFTANVFGKAYLFKAKSAENVSTNLDPVFQVVSTNKNYLGYGAASAYYLLPQLQVKASYEKAYRMPDASEILGDGLYVIANPRLNPESSHNFNVGAIYTAYQSASHRVDIEGNFIYRNARDYIRPFQGQNQPTGRQLTNVGKVVTTGVEGEIRYSWKRLIYASVNATYQNIVDSTQFLKSSNLSGTIVTKNQNYGYRLPNIPYLFGNFNLGAQIPDVGAKNNRLGINYSLNVVQNYYLTPNQLGAGNDDEIPRQIAHNVSADYSLRNGKYNVSLECRNLTDNLLYDNFRLQKPGRSVWLKLRYFITK</sequence>
<dbReference type="RefSeq" id="WP_377118239.1">
    <property type="nucleotide sequence ID" value="NZ_JBHTHZ010000014.1"/>
</dbReference>